<feature type="region of interest" description="Disordered" evidence="1">
    <location>
        <begin position="263"/>
        <end position="287"/>
    </location>
</feature>
<dbReference type="InterPro" id="IPR044230">
    <property type="entry name" value="GTF3C4"/>
</dbReference>
<sequence>MSADMAAEQSQPIQHHRKPTNSSYAHVDILQTLPIDSSPSCLEWSNDGQAFAITKANIYLLTPILGYVVPPEDPNTHKHSRPTENGTNLPDQPSTPSRSNPSSGTHETTAPTSYRPNIPFFMTNIEINKQLGVNWSAHSNDTSTITPPNDDRFWRTASWSPSGLSTVGSSACLKDLFHSSFRTKLYDYIFESSVLACRIVYHLRRLCVFAQSEFPKRIMGSCMLRSSLLSHIFIPRSEPFESLNLSEELFKFFYDFYPAIVGHQEDSGEPPDTSPETDWDTSEEAKERRSRFTSCVLRTQATSGLAWSPSFSHPNLEAFCSRQVDSMHDVDFSLLAVGHRRGDISLWRHTSNGEMELQSLNPICPNGHTINLLSWSHWKLSARRRVDDPSTHHYELTAYLAAANSKGVVFLLQVCRPFVRPTTPVSPIQWIEIQTIGIYQDPLNQSSITSLKWLPEYGNTPPRLVFSRLGEIVLVPGPSPIPTDSEQLVDCQLGSSLNSAQVIQLPVLQPHDDRLCWADCNSWATCSGIGIIPTRFLGSTQILVMLSNGLIFVLKESLHIDPSSTPSSSANSLELDLAHSVQLSLDFRAKFRSIGFSAHPPPNNIPITQQNVMSVFGSCVQSSLQHLLSDSLQLDSIDRIALSSGCIMSWLYEIDAPNKFRYKPENYQIVQFCLADCNPVGSTQQPDNPEPRTQVLEMLDVHTCAILPAMFTKSVSSILVSPTMKLLNIFNILHSIFSDPVLREAPFFDLRCSGISKLIDLLQVGSLEENLNQPSYSALSQHCHDEGSGRNSVGSDSSLALKSQLIRLIFFNDKIDNLRLKLNLCNFLLNRIDQVQFGTLRARLIKLKVALSRIIHSVVLKTIAQLFPSHQYEPSADERQVFNRYQYATRAIDRFPEPTLEQILEPDQVDHKLLDQDRLSTAPDLSLGDGTTAIPIGDDPEQCPACLQSVCFDSLRFAICRVGHVWDRCSVTFAILSTIKVRICTGCGRKSMMRGGVGGEDARGSRASPHYEADRPPLVPGMQQAPDMVPLPRKPTSWVQVLLESSVCCWHCGGRWRLSS</sequence>
<feature type="region of interest" description="Disordered" evidence="1">
    <location>
        <begin position="1"/>
        <end position="22"/>
    </location>
</feature>
<feature type="domain" description="Transcription factor IIIC putative zinc-finger" evidence="3">
    <location>
        <begin position="941"/>
        <end position="1055"/>
    </location>
</feature>
<dbReference type="EMBL" id="LAVV01006747">
    <property type="protein sequence ID" value="KNZ58511.1"/>
    <property type="molecule type" value="Genomic_DNA"/>
</dbReference>
<dbReference type="GO" id="GO:0004402">
    <property type="term" value="F:histone acetyltransferase activity"/>
    <property type="evidence" value="ECO:0007669"/>
    <property type="project" value="InterPro"/>
</dbReference>
<feature type="compositionally biased region" description="Polar residues" evidence="1">
    <location>
        <begin position="83"/>
        <end position="115"/>
    </location>
</feature>
<reference evidence="4 5" key="1">
    <citation type="submission" date="2015-08" db="EMBL/GenBank/DDBJ databases">
        <title>Next Generation Sequencing and Analysis of the Genome of Puccinia sorghi L Schw, the Causal Agent of Maize Common Rust.</title>
        <authorList>
            <person name="Rochi L."/>
            <person name="Burguener G."/>
            <person name="Darino M."/>
            <person name="Turjanski A."/>
            <person name="Kreff E."/>
            <person name="Dieguez M.J."/>
            <person name="Sacco F."/>
        </authorList>
    </citation>
    <scope>NUCLEOTIDE SEQUENCE [LARGE SCALE GENOMIC DNA]</scope>
    <source>
        <strain evidence="4 5">RO10H11247</strain>
    </source>
</reference>
<gene>
    <name evidence="4" type="ORF">VP01_1919g7</name>
</gene>
<evidence type="ECO:0000259" key="2">
    <source>
        <dbReference type="Pfam" id="PF12657"/>
    </source>
</evidence>
<evidence type="ECO:0000313" key="5">
    <source>
        <dbReference type="Proteomes" id="UP000037035"/>
    </source>
</evidence>
<dbReference type="Proteomes" id="UP000037035">
    <property type="component" value="Unassembled WGS sequence"/>
</dbReference>
<organism evidence="4 5">
    <name type="scientific">Puccinia sorghi</name>
    <dbReference type="NCBI Taxonomy" id="27349"/>
    <lineage>
        <taxon>Eukaryota</taxon>
        <taxon>Fungi</taxon>
        <taxon>Dikarya</taxon>
        <taxon>Basidiomycota</taxon>
        <taxon>Pucciniomycotina</taxon>
        <taxon>Pucciniomycetes</taxon>
        <taxon>Pucciniales</taxon>
        <taxon>Pucciniaceae</taxon>
        <taxon>Puccinia</taxon>
    </lineage>
</organism>
<feature type="compositionally biased region" description="Basic and acidic residues" evidence="1">
    <location>
        <begin position="1000"/>
        <end position="1015"/>
    </location>
</feature>
<dbReference type="OrthoDB" id="421374at2759"/>
<evidence type="ECO:0008006" key="6">
    <source>
        <dbReference type="Google" id="ProtNLM"/>
    </source>
</evidence>
<dbReference type="InterPro" id="IPR024764">
    <property type="entry name" value="TFIIIC_Znf"/>
</dbReference>
<dbReference type="VEuPathDB" id="FungiDB:VP01_1919g7"/>
<feature type="domain" description="Transcription factor IIIC 90kDa subunit N-terminal" evidence="2">
    <location>
        <begin position="245"/>
        <end position="600"/>
    </location>
</feature>
<name>A0A0L6VCK3_9BASI</name>
<dbReference type="Pfam" id="PF12657">
    <property type="entry name" value="TFIIIC_delta"/>
    <property type="match status" value="1"/>
</dbReference>
<feature type="region of interest" description="Disordered" evidence="1">
    <location>
        <begin position="995"/>
        <end position="1019"/>
    </location>
</feature>
<dbReference type="GO" id="GO:0006384">
    <property type="term" value="P:transcription initiation at RNA polymerase III promoter"/>
    <property type="evidence" value="ECO:0007669"/>
    <property type="project" value="InterPro"/>
</dbReference>
<accession>A0A0L6VCK3</accession>
<dbReference type="STRING" id="27349.A0A0L6VCK3"/>
<dbReference type="AlphaFoldDB" id="A0A0L6VCK3"/>
<protein>
    <recommendedName>
        <fullName evidence="6">Transcription factor IIIC putative zinc-finger domain-containing protein</fullName>
    </recommendedName>
</protein>
<dbReference type="PANTHER" id="PTHR15496">
    <property type="entry name" value="GENERAL TRANSCRIPTION FACTOR 3C POLYPEPTIDE 4 FAMILY"/>
    <property type="match status" value="1"/>
</dbReference>
<dbReference type="PANTHER" id="PTHR15496:SF2">
    <property type="entry name" value="GENERAL TRANSCRIPTION FACTOR 3C POLYPEPTIDE 4"/>
    <property type="match status" value="1"/>
</dbReference>
<evidence type="ECO:0000259" key="3">
    <source>
        <dbReference type="Pfam" id="PF12660"/>
    </source>
</evidence>
<dbReference type="InterPro" id="IPR024761">
    <property type="entry name" value="TFIIIC_delta_N"/>
</dbReference>
<comment type="caution">
    <text evidence="4">The sequence shown here is derived from an EMBL/GenBank/DDBJ whole genome shotgun (WGS) entry which is preliminary data.</text>
</comment>
<evidence type="ECO:0000256" key="1">
    <source>
        <dbReference type="SAM" id="MobiDB-lite"/>
    </source>
</evidence>
<evidence type="ECO:0000313" key="4">
    <source>
        <dbReference type="EMBL" id="KNZ58511.1"/>
    </source>
</evidence>
<dbReference type="GO" id="GO:0000127">
    <property type="term" value="C:transcription factor TFIIIC complex"/>
    <property type="evidence" value="ECO:0007669"/>
    <property type="project" value="InterPro"/>
</dbReference>
<keyword evidence="5" id="KW-1185">Reference proteome</keyword>
<feature type="region of interest" description="Disordered" evidence="1">
    <location>
        <begin position="71"/>
        <end position="115"/>
    </location>
</feature>
<dbReference type="Pfam" id="PF12660">
    <property type="entry name" value="zf-TFIIIC"/>
    <property type="match status" value="1"/>
</dbReference>
<proteinExistence type="predicted"/>